<evidence type="ECO:0000313" key="3">
    <source>
        <dbReference type="Proteomes" id="UP001597252"/>
    </source>
</evidence>
<keyword evidence="1" id="KW-0812">Transmembrane</keyword>
<evidence type="ECO:0008006" key="4">
    <source>
        <dbReference type="Google" id="ProtNLM"/>
    </source>
</evidence>
<dbReference type="Proteomes" id="UP001597252">
    <property type="component" value="Unassembled WGS sequence"/>
</dbReference>
<dbReference type="EMBL" id="JBHTON010000035">
    <property type="protein sequence ID" value="MFD1485744.1"/>
    <property type="molecule type" value="Genomic_DNA"/>
</dbReference>
<evidence type="ECO:0000256" key="1">
    <source>
        <dbReference type="SAM" id="Phobius"/>
    </source>
</evidence>
<gene>
    <name evidence="2" type="ORF">ACFQ5J_10925</name>
</gene>
<sequence length="179" mass="21013">MENQSTPSRFQRYLASMQRNHFKYLFSPIPLLYMVTLIFIVFVMFSNLTEISLSRALFTTILAVLVFGIDVFFYKLIIDNLVYGPLSGLVVPKKYADVQKEARAAYERTEKHWDVVKYGSVEVSRTFNDQKARWAKESVQEDWGVKTWMRLWARFFIGYCGFILGPVLLFLCPPEYLNF</sequence>
<feature type="transmembrane region" description="Helical" evidence="1">
    <location>
        <begin position="21"/>
        <end position="45"/>
    </location>
</feature>
<feature type="transmembrane region" description="Helical" evidence="1">
    <location>
        <begin position="151"/>
        <end position="171"/>
    </location>
</feature>
<organism evidence="2 3">
    <name type="scientific">Lacticaseibacillus baoqingensis</name>
    <dbReference type="NCBI Taxonomy" id="2486013"/>
    <lineage>
        <taxon>Bacteria</taxon>
        <taxon>Bacillati</taxon>
        <taxon>Bacillota</taxon>
        <taxon>Bacilli</taxon>
        <taxon>Lactobacillales</taxon>
        <taxon>Lactobacillaceae</taxon>
        <taxon>Lacticaseibacillus</taxon>
    </lineage>
</organism>
<keyword evidence="1" id="KW-1133">Transmembrane helix</keyword>
<evidence type="ECO:0000313" key="2">
    <source>
        <dbReference type="EMBL" id="MFD1485744.1"/>
    </source>
</evidence>
<comment type="caution">
    <text evidence="2">The sequence shown here is derived from an EMBL/GenBank/DDBJ whole genome shotgun (WGS) entry which is preliminary data.</text>
</comment>
<keyword evidence="1" id="KW-0472">Membrane</keyword>
<name>A0ABW4E7U9_9LACO</name>
<dbReference type="RefSeq" id="WP_125749082.1">
    <property type="nucleotide sequence ID" value="NZ_JBHTON010000035.1"/>
</dbReference>
<keyword evidence="3" id="KW-1185">Reference proteome</keyword>
<protein>
    <recommendedName>
        <fullName evidence="4">DUF3899 domain-containing protein</fullName>
    </recommendedName>
</protein>
<feature type="transmembrane region" description="Helical" evidence="1">
    <location>
        <begin position="57"/>
        <end position="77"/>
    </location>
</feature>
<accession>A0ABW4E7U9</accession>
<proteinExistence type="predicted"/>
<reference evidence="3" key="1">
    <citation type="journal article" date="2019" name="Int. J. Syst. Evol. Microbiol.">
        <title>The Global Catalogue of Microorganisms (GCM) 10K type strain sequencing project: providing services to taxonomists for standard genome sequencing and annotation.</title>
        <authorList>
            <consortium name="The Broad Institute Genomics Platform"/>
            <consortium name="The Broad Institute Genome Sequencing Center for Infectious Disease"/>
            <person name="Wu L."/>
            <person name="Ma J."/>
        </authorList>
    </citation>
    <scope>NUCLEOTIDE SEQUENCE [LARGE SCALE GENOMIC DNA]</scope>
    <source>
        <strain evidence="3">CCM 8903</strain>
    </source>
</reference>